<sequence>MGKIDHKTMCILCQTLPLSKAHTPKHAYMERVTKTEDYGDQGVQSLFRCSVCQTHWLYQQDKWKSCLGFKLWTGSVDDYLASTKGFVNAWGSAQAPRTSPTSLGTRPLH</sequence>
<organism evidence="1 2">
    <name type="scientific">Alcaligenes faecalis</name>
    <dbReference type="NCBI Taxonomy" id="511"/>
    <lineage>
        <taxon>Bacteria</taxon>
        <taxon>Pseudomonadati</taxon>
        <taxon>Pseudomonadota</taxon>
        <taxon>Betaproteobacteria</taxon>
        <taxon>Burkholderiales</taxon>
        <taxon>Alcaligenaceae</taxon>
        <taxon>Alcaligenes</taxon>
    </lineage>
</organism>
<evidence type="ECO:0008006" key="3">
    <source>
        <dbReference type="Google" id="ProtNLM"/>
    </source>
</evidence>
<proteinExistence type="predicted"/>
<name>A0ABY7N6E5_ALCFA</name>
<keyword evidence="2" id="KW-1185">Reference proteome</keyword>
<evidence type="ECO:0000313" key="2">
    <source>
        <dbReference type="Proteomes" id="UP001211866"/>
    </source>
</evidence>
<accession>A0ABY7N6E5</accession>
<dbReference type="Proteomes" id="UP001211866">
    <property type="component" value="Chromosome"/>
</dbReference>
<evidence type="ECO:0000313" key="1">
    <source>
        <dbReference type="EMBL" id="WBM39188.1"/>
    </source>
</evidence>
<gene>
    <name evidence="1" type="ORF">M2J83_05015</name>
</gene>
<dbReference type="EMBL" id="CP096916">
    <property type="protein sequence ID" value="WBM39188.1"/>
    <property type="molecule type" value="Genomic_DNA"/>
</dbReference>
<dbReference type="RefSeq" id="WP_143243677.1">
    <property type="nucleotide sequence ID" value="NZ_CP096916.1"/>
</dbReference>
<reference evidence="1 2" key="1">
    <citation type="submission" date="2022-05" db="EMBL/GenBank/DDBJ databases">
        <title>Complete sequence of strain NY11312.</title>
        <authorList>
            <person name="Zhou D."/>
        </authorList>
    </citation>
    <scope>NUCLEOTIDE SEQUENCE [LARGE SCALE GENOMIC DNA]</scope>
    <source>
        <strain evidence="1 2">NY11312</strain>
    </source>
</reference>
<protein>
    <recommendedName>
        <fullName evidence="3">DUF1062 domain-containing protein</fullName>
    </recommendedName>
</protein>